<feature type="domain" description="Type I restriction modification DNA specificity" evidence="4">
    <location>
        <begin position="73"/>
        <end position="237"/>
    </location>
</feature>
<organism evidence="5">
    <name type="scientific">Caldilineaceae bacterium SB0661_bin_32</name>
    <dbReference type="NCBI Taxonomy" id="2605255"/>
    <lineage>
        <taxon>Bacteria</taxon>
        <taxon>Bacillati</taxon>
        <taxon>Chloroflexota</taxon>
        <taxon>Caldilineae</taxon>
        <taxon>Caldilineales</taxon>
        <taxon>Caldilineaceae</taxon>
    </lineage>
</organism>
<dbReference type="AlphaFoldDB" id="A0A6B1DD89"/>
<keyword evidence="3" id="KW-0238">DNA-binding</keyword>
<comment type="caution">
    <text evidence="5">The sequence shown here is derived from an EMBL/GenBank/DDBJ whole genome shotgun (WGS) entry which is preliminary data.</text>
</comment>
<dbReference type="GO" id="GO:0009307">
    <property type="term" value="P:DNA restriction-modification system"/>
    <property type="evidence" value="ECO:0007669"/>
    <property type="project" value="UniProtKB-KW"/>
</dbReference>
<dbReference type="CDD" id="cd17287">
    <property type="entry name" value="RMtype1_S_EcoN10ORF171P_TRD2-CR2_like"/>
    <property type="match status" value="1"/>
</dbReference>
<dbReference type="InterPro" id="IPR000055">
    <property type="entry name" value="Restrct_endonuc_typeI_TRD"/>
</dbReference>
<dbReference type="PANTHER" id="PTHR30408">
    <property type="entry name" value="TYPE-1 RESTRICTION ENZYME ECOKI SPECIFICITY PROTEIN"/>
    <property type="match status" value="1"/>
</dbReference>
<dbReference type="Gene3D" id="3.90.220.20">
    <property type="entry name" value="DNA methylase specificity domains"/>
    <property type="match status" value="1"/>
</dbReference>
<accession>A0A6B1DD89</accession>
<dbReference type="InterPro" id="IPR052021">
    <property type="entry name" value="Type-I_RS_S_subunit"/>
</dbReference>
<keyword evidence="2" id="KW-0680">Restriction system</keyword>
<evidence type="ECO:0000313" key="5">
    <source>
        <dbReference type="EMBL" id="MYC97569.1"/>
    </source>
</evidence>
<name>A0A6B1DD89_9CHLR</name>
<dbReference type="EMBL" id="VXMH01000121">
    <property type="protein sequence ID" value="MYC97569.1"/>
    <property type="molecule type" value="Genomic_DNA"/>
</dbReference>
<dbReference type="SUPFAM" id="SSF116734">
    <property type="entry name" value="DNA methylase specificity domain"/>
    <property type="match status" value="2"/>
</dbReference>
<evidence type="ECO:0000256" key="2">
    <source>
        <dbReference type="ARBA" id="ARBA00022747"/>
    </source>
</evidence>
<dbReference type="GO" id="GO:0003677">
    <property type="term" value="F:DNA binding"/>
    <property type="evidence" value="ECO:0007669"/>
    <property type="project" value="UniProtKB-KW"/>
</dbReference>
<proteinExistence type="inferred from homology"/>
<sequence length="280" mass="31134">MPTKSEQRQIALALDTIENSITIEEAAIEKTTALKRATMQELFTRGLRGEAQKETEVGPMPESWTIELIGRHFSVVSGGTPSRKRSSFWSEGTVPWVKTTEVNYGVVRETEEQITQAGLEQSAAKLLPPGTLLLAMYGQGVTRGKVAILGIEAACNQACAAINPVDDRVDPKFLYHFLSFRYEEIRRLAHGGQQQNLNLEIVRALPVAYTADRGEQSEIVAILDAIVRKIDLHRRKRAFLDDLFRAFLHKLMTGEISVADLDPSSVGRKTTSELTQEGNR</sequence>
<comment type="similarity">
    <text evidence="1">Belongs to the type-I restriction system S methylase family.</text>
</comment>
<reference evidence="5" key="1">
    <citation type="submission" date="2019-09" db="EMBL/GenBank/DDBJ databases">
        <title>Characterisation of the sponge microbiome using genome-centric metagenomics.</title>
        <authorList>
            <person name="Engelberts J.P."/>
            <person name="Robbins S.J."/>
            <person name="De Goeij J.M."/>
            <person name="Aranda M."/>
            <person name="Bell S.C."/>
            <person name="Webster N.S."/>
        </authorList>
    </citation>
    <scope>NUCLEOTIDE SEQUENCE</scope>
    <source>
        <strain evidence="5">SB0661_bin_32</strain>
    </source>
</reference>
<dbReference type="PANTHER" id="PTHR30408:SF12">
    <property type="entry name" value="TYPE I RESTRICTION ENZYME MJAVIII SPECIFICITY SUBUNIT"/>
    <property type="match status" value="1"/>
</dbReference>
<dbReference type="Gene3D" id="1.10.287.1120">
    <property type="entry name" value="Bipartite methylase S protein"/>
    <property type="match status" value="1"/>
</dbReference>
<protein>
    <recommendedName>
        <fullName evidence="4">Type I restriction modification DNA specificity domain-containing protein</fullName>
    </recommendedName>
</protein>
<dbReference type="Pfam" id="PF01420">
    <property type="entry name" value="Methylase_S"/>
    <property type="match status" value="1"/>
</dbReference>
<gene>
    <name evidence="5" type="ORF">F4X14_21665</name>
</gene>
<evidence type="ECO:0000256" key="1">
    <source>
        <dbReference type="ARBA" id="ARBA00010923"/>
    </source>
</evidence>
<evidence type="ECO:0000256" key="3">
    <source>
        <dbReference type="ARBA" id="ARBA00023125"/>
    </source>
</evidence>
<evidence type="ECO:0000259" key="4">
    <source>
        <dbReference type="Pfam" id="PF01420"/>
    </source>
</evidence>
<dbReference type="InterPro" id="IPR044946">
    <property type="entry name" value="Restrct_endonuc_typeI_TRD_sf"/>
</dbReference>